<dbReference type="RefSeq" id="WP_188899732.1">
    <property type="nucleotide sequence ID" value="NZ_BMKS01000004.1"/>
</dbReference>
<evidence type="ECO:0000256" key="1">
    <source>
        <dbReference type="SAM" id="MobiDB-lite"/>
    </source>
</evidence>
<dbReference type="AlphaFoldDB" id="A0A8J3EDJ2"/>
<dbReference type="Pfam" id="PF10948">
    <property type="entry name" value="DUF2635"/>
    <property type="match status" value="1"/>
</dbReference>
<name>A0A8J3EDJ2_9PROT</name>
<evidence type="ECO:0008006" key="4">
    <source>
        <dbReference type="Google" id="ProtNLM"/>
    </source>
</evidence>
<feature type="region of interest" description="Disordered" evidence="1">
    <location>
        <begin position="55"/>
        <end position="92"/>
    </location>
</feature>
<keyword evidence="3" id="KW-1185">Reference proteome</keyword>
<dbReference type="EMBL" id="BMKS01000004">
    <property type="protein sequence ID" value="GGG30997.1"/>
    <property type="molecule type" value="Genomic_DNA"/>
</dbReference>
<dbReference type="Proteomes" id="UP000597507">
    <property type="component" value="Unassembled WGS sequence"/>
</dbReference>
<accession>A0A8J3EDJ2</accession>
<feature type="compositionally biased region" description="Low complexity" evidence="1">
    <location>
        <begin position="55"/>
        <end position="68"/>
    </location>
</feature>
<protein>
    <recommendedName>
        <fullName evidence="4">DUF2635 domain-containing protein</fullName>
    </recommendedName>
</protein>
<gene>
    <name evidence="2" type="ORF">GCM10010964_18670</name>
</gene>
<proteinExistence type="predicted"/>
<comment type="caution">
    <text evidence="2">The sequence shown here is derived from an EMBL/GenBank/DDBJ whole genome shotgun (WGS) entry which is preliminary data.</text>
</comment>
<dbReference type="InterPro" id="IPR024400">
    <property type="entry name" value="DUF2635"/>
</dbReference>
<organism evidence="2 3">
    <name type="scientific">Caldovatus sediminis</name>
    <dbReference type="NCBI Taxonomy" id="2041189"/>
    <lineage>
        <taxon>Bacteria</taxon>
        <taxon>Pseudomonadati</taxon>
        <taxon>Pseudomonadota</taxon>
        <taxon>Alphaproteobacteria</taxon>
        <taxon>Acetobacterales</taxon>
        <taxon>Roseomonadaceae</taxon>
        <taxon>Caldovatus</taxon>
    </lineage>
</organism>
<reference evidence="2 3" key="1">
    <citation type="journal article" date="2014" name="Int. J. Syst. Evol. Microbiol.">
        <title>Complete genome sequence of Corynebacterium casei LMG S-19264T (=DSM 44701T), isolated from a smear-ripened cheese.</title>
        <authorList>
            <consortium name="US DOE Joint Genome Institute (JGI-PGF)"/>
            <person name="Walter F."/>
            <person name="Albersmeier A."/>
            <person name="Kalinowski J."/>
            <person name="Ruckert C."/>
        </authorList>
    </citation>
    <scope>NUCLEOTIDE SEQUENCE [LARGE SCALE GENOMIC DNA]</scope>
    <source>
        <strain evidence="2 3">CGMCC 1.16330</strain>
    </source>
</reference>
<evidence type="ECO:0000313" key="3">
    <source>
        <dbReference type="Proteomes" id="UP000597507"/>
    </source>
</evidence>
<sequence>MTTITPEPRVRVRPAAGRRVRSPLDGRPIPAEGAELPDDAFVRRLLAAGDLEIAPPAEAARAPDAAAATGEGERPAAAASPIGTPRRRADRD</sequence>
<feature type="region of interest" description="Disordered" evidence="1">
    <location>
        <begin position="1"/>
        <end position="35"/>
    </location>
</feature>
<evidence type="ECO:0000313" key="2">
    <source>
        <dbReference type="EMBL" id="GGG30997.1"/>
    </source>
</evidence>